<evidence type="ECO:0000313" key="2">
    <source>
        <dbReference type="EMBL" id="MBB3836248.1"/>
    </source>
</evidence>
<dbReference type="EMBL" id="JACIBY010000001">
    <property type="protein sequence ID" value="MBB3836248.1"/>
    <property type="molecule type" value="Genomic_DNA"/>
</dbReference>
<accession>A0A7W6ENC6</accession>
<evidence type="ECO:0000313" key="3">
    <source>
        <dbReference type="Proteomes" id="UP000541352"/>
    </source>
</evidence>
<dbReference type="Proteomes" id="UP000541352">
    <property type="component" value="Unassembled WGS sequence"/>
</dbReference>
<name>A0A7W6ENC6_9BACT</name>
<reference evidence="2 3" key="1">
    <citation type="submission" date="2020-08" db="EMBL/GenBank/DDBJ databases">
        <title>Genomic Encyclopedia of Type Strains, Phase IV (KMG-IV): sequencing the most valuable type-strain genomes for metagenomic binning, comparative biology and taxonomic classification.</title>
        <authorList>
            <person name="Goeker M."/>
        </authorList>
    </citation>
    <scope>NUCLEOTIDE SEQUENCE [LARGE SCALE GENOMIC DNA]</scope>
    <source>
        <strain evidence="2 3">DSM 17976</strain>
    </source>
</reference>
<gene>
    <name evidence="2" type="ORF">FHS57_000230</name>
</gene>
<keyword evidence="3" id="KW-1185">Reference proteome</keyword>
<dbReference type="AlphaFoldDB" id="A0A7W6ENC6"/>
<dbReference type="RefSeq" id="WP_183971022.1">
    <property type="nucleotide sequence ID" value="NZ_JACIBY010000001.1"/>
</dbReference>
<evidence type="ECO:0000259" key="1">
    <source>
        <dbReference type="Pfam" id="PF19573"/>
    </source>
</evidence>
<sequence>MTRLLGSFVISALLLLLARAAFCQSMHRWEVGIGTGAVGYLGDLNRHDLWPREFRPSVNLYARKYIGDVVALRYNVQGGQFWGRDKHYPTRLSRNLTLETNFVENSLLLEWDFYNMNPIFYRQQNGFQSFFSPYFFSGVSVVYAKPQINFDESQTPYTWIREGIAIDRDANYNAFHLSFPVGLGIKYDVSPEWIVGLEASFRLSTSDYLDGVSYAGNAKKNDAYQVATFNITRRLGLYKMRIRRRW</sequence>
<protein>
    <recommendedName>
        <fullName evidence="1">DUF6089 domain-containing protein</fullName>
    </recommendedName>
</protein>
<feature type="domain" description="DUF6089" evidence="1">
    <location>
        <begin position="12"/>
        <end position="227"/>
    </location>
</feature>
<dbReference type="Pfam" id="PF19573">
    <property type="entry name" value="DUF6089"/>
    <property type="match status" value="1"/>
</dbReference>
<comment type="caution">
    <text evidence="2">The sequence shown here is derived from an EMBL/GenBank/DDBJ whole genome shotgun (WGS) entry which is preliminary data.</text>
</comment>
<organism evidence="2 3">
    <name type="scientific">Runella defluvii</name>
    <dbReference type="NCBI Taxonomy" id="370973"/>
    <lineage>
        <taxon>Bacteria</taxon>
        <taxon>Pseudomonadati</taxon>
        <taxon>Bacteroidota</taxon>
        <taxon>Cytophagia</taxon>
        <taxon>Cytophagales</taxon>
        <taxon>Spirosomataceae</taxon>
        <taxon>Runella</taxon>
    </lineage>
</organism>
<proteinExistence type="predicted"/>
<dbReference type="InterPro" id="IPR045743">
    <property type="entry name" value="DUF6089"/>
</dbReference>